<evidence type="ECO:0000313" key="7">
    <source>
        <dbReference type="Proteomes" id="UP001157006"/>
    </source>
</evidence>
<feature type="compositionally biased region" description="Acidic residues" evidence="5">
    <location>
        <begin position="56"/>
        <end position="73"/>
    </location>
</feature>
<feature type="region of interest" description="Disordered" evidence="5">
    <location>
        <begin position="344"/>
        <end position="455"/>
    </location>
</feature>
<keyword evidence="2" id="KW-0597">Phosphoprotein</keyword>
<feature type="region of interest" description="Disordered" evidence="5">
    <location>
        <begin position="1"/>
        <end position="166"/>
    </location>
</feature>
<dbReference type="PROSITE" id="PS00018">
    <property type="entry name" value="EF_HAND_1"/>
    <property type="match status" value="1"/>
</dbReference>
<feature type="compositionally biased region" description="Basic and acidic residues" evidence="5">
    <location>
        <begin position="410"/>
        <end position="419"/>
    </location>
</feature>
<dbReference type="AlphaFoldDB" id="A0AAV1B0X7"/>
<dbReference type="PANTHER" id="PTHR14150:SF12">
    <property type="entry name" value="U3 SMALL NUCLEOLAR RNA-ASSOCIATED PROTEIN 14 HOMOLOG A"/>
    <property type="match status" value="1"/>
</dbReference>
<protein>
    <submittedName>
        <fullName evidence="6">Uncharacterized protein</fullName>
    </submittedName>
</protein>
<feature type="compositionally biased region" description="Basic and acidic residues" evidence="5">
    <location>
        <begin position="631"/>
        <end position="640"/>
    </location>
</feature>
<sequence>MADKKRKERADAKRSSRNTVTKKSKKTSDIRRKKTGPHLPSSLKKQIESLNPTTVEIDEVDTDVYEYEEELPEEESKKNKRYDPVAVKDNDDLSSDFEDENVQSDDEDVDDEDSGDEDGARHARLLQEITGKTMIKDTVIPELYPDSEDNDNPSRDVVDGDGDGDGRVSINDLLEPLREKPEFANDYAKLRLRNQVIEKHARTVYAPLPKAEQAKVERKVAYEISKKEVTKWQPIIKRNREAPTIFFDEKTDLGFSTIGAIASEFEPRTELERKMAALVQNDKILEAHKNDGFRLLELNKVSIEDEKERQNRNAKMRSLLFRNELRAKHVKKIKSKTYHRLLKKDRLKAESSQPQMDPEAAKEYAMKQERQRAEERMTLRHKHKSPWLQRNMQRGLDKQDEGTRAAVTEHFQRHEELTRKMNTMDSSSSSSDDSSYEDDDEDAADSDSDKANKILQKAKQKTLEVLEEDEEIPKSGLLSLPFMRRGLEKRKEETMEEVNLTVQEYEDSMKKLEGSDGSEDPKVASTSGRRVFGMAKKAQIVDAGNKVKSDKFYDNSDSDDDLEANRSGNIENQESDLPQNDIIDDLVLNQKGFDTHKESVFKNFDEIVKNPGPKTTYEVSIFSSDKWNKAKNKNDIDTNVKKSPKLKKPARPNVKNTENDQLSEDSDTDNEGQMVDGILTSASKLSYELPSQEELIRQAFAGDDVEDAFEKDKQEVLNEENPEPEKPLILPGWGQWSYVQEKKGLPSWVIKKQEDARRKKEDAIKRRKDAQLKNVIISEKLSKKAEKLHTKMLPYPFTSKEVYEQSMRMPIGPEFNPATTIGLLNRPAVVKKPGVIIKPIEFEEVNPHDKSEQGFVENKLKRTKGNSSKAKLKRTKGNSSKAKLKRSKGNSSKAKLKRSKGNSSKAMKKSKN</sequence>
<dbReference type="PANTHER" id="PTHR14150">
    <property type="entry name" value="U3 SMALL NUCLEOLAR RNA-ASSOCIATED PROTEIN 14"/>
    <property type="match status" value="1"/>
</dbReference>
<accession>A0AAV1B0X7</accession>
<dbReference type="Pfam" id="PF04615">
    <property type="entry name" value="Utp14"/>
    <property type="match status" value="1"/>
</dbReference>
<keyword evidence="3" id="KW-0539">Nucleus</keyword>
<evidence type="ECO:0000256" key="3">
    <source>
        <dbReference type="ARBA" id="ARBA00023242"/>
    </source>
</evidence>
<feature type="compositionally biased region" description="Basic and acidic residues" evidence="5">
    <location>
        <begin position="1"/>
        <end position="14"/>
    </location>
</feature>
<dbReference type="InterPro" id="IPR006709">
    <property type="entry name" value="SSU_processome_Utp14"/>
</dbReference>
<dbReference type="GO" id="GO:0032040">
    <property type="term" value="C:small-subunit processome"/>
    <property type="evidence" value="ECO:0007669"/>
    <property type="project" value="InterPro"/>
</dbReference>
<feature type="compositionally biased region" description="Polar residues" evidence="5">
    <location>
        <begin position="566"/>
        <end position="578"/>
    </location>
</feature>
<organism evidence="6 7">
    <name type="scientific">Vicia faba</name>
    <name type="common">Broad bean</name>
    <name type="synonym">Faba vulgaris</name>
    <dbReference type="NCBI Taxonomy" id="3906"/>
    <lineage>
        <taxon>Eukaryota</taxon>
        <taxon>Viridiplantae</taxon>
        <taxon>Streptophyta</taxon>
        <taxon>Embryophyta</taxon>
        <taxon>Tracheophyta</taxon>
        <taxon>Spermatophyta</taxon>
        <taxon>Magnoliopsida</taxon>
        <taxon>eudicotyledons</taxon>
        <taxon>Gunneridae</taxon>
        <taxon>Pentapetalae</taxon>
        <taxon>rosids</taxon>
        <taxon>fabids</taxon>
        <taxon>Fabales</taxon>
        <taxon>Fabaceae</taxon>
        <taxon>Papilionoideae</taxon>
        <taxon>50 kb inversion clade</taxon>
        <taxon>NPAAA clade</taxon>
        <taxon>Hologalegina</taxon>
        <taxon>IRL clade</taxon>
        <taxon>Fabeae</taxon>
        <taxon>Vicia</taxon>
    </lineage>
</organism>
<feature type="compositionally biased region" description="Basic residues" evidence="5">
    <location>
        <begin position="20"/>
        <end position="36"/>
    </location>
</feature>
<evidence type="ECO:0000256" key="2">
    <source>
        <dbReference type="ARBA" id="ARBA00022553"/>
    </source>
</evidence>
<name>A0AAV1B0X7_VICFA</name>
<keyword evidence="7" id="KW-1185">Reference proteome</keyword>
<gene>
    <name evidence="6" type="ORF">VFH_V163000</name>
</gene>
<comment type="subcellular location">
    <subcellularLocation>
        <location evidence="1">Nucleus</location>
        <location evidence="1">Nucleolus</location>
    </subcellularLocation>
</comment>
<proteinExistence type="predicted"/>
<dbReference type="GO" id="GO:0006364">
    <property type="term" value="P:rRNA processing"/>
    <property type="evidence" value="ECO:0007669"/>
    <property type="project" value="InterPro"/>
</dbReference>
<feature type="region of interest" description="Disordered" evidence="5">
    <location>
        <begin position="847"/>
        <end position="912"/>
    </location>
</feature>
<feature type="coiled-coil region" evidence="4">
    <location>
        <begin position="484"/>
        <end position="515"/>
    </location>
</feature>
<keyword evidence="4" id="KW-0175">Coiled coil</keyword>
<feature type="compositionally biased region" description="Basic and acidic residues" evidence="5">
    <location>
        <begin position="359"/>
        <end position="378"/>
    </location>
</feature>
<evidence type="ECO:0000256" key="5">
    <source>
        <dbReference type="SAM" id="MobiDB-lite"/>
    </source>
</evidence>
<feature type="compositionally biased region" description="Acidic residues" evidence="5">
    <location>
        <begin position="434"/>
        <end position="446"/>
    </location>
</feature>
<feature type="region of interest" description="Disordered" evidence="5">
    <location>
        <begin position="547"/>
        <end position="581"/>
    </location>
</feature>
<feature type="compositionally biased region" description="Acidic residues" evidence="5">
    <location>
        <begin position="92"/>
        <end position="117"/>
    </location>
</feature>
<feature type="compositionally biased region" description="Acidic residues" evidence="5">
    <location>
        <begin position="661"/>
        <end position="670"/>
    </location>
</feature>
<evidence type="ECO:0000256" key="1">
    <source>
        <dbReference type="ARBA" id="ARBA00004604"/>
    </source>
</evidence>
<feature type="compositionally biased region" description="Basic and acidic residues" evidence="5">
    <location>
        <begin position="74"/>
        <end position="91"/>
    </location>
</feature>
<evidence type="ECO:0000256" key="4">
    <source>
        <dbReference type="SAM" id="Coils"/>
    </source>
</evidence>
<dbReference type="Proteomes" id="UP001157006">
    <property type="component" value="Chromosome 5"/>
</dbReference>
<feature type="region of interest" description="Disordered" evidence="5">
    <location>
        <begin position="631"/>
        <end position="673"/>
    </location>
</feature>
<dbReference type="InterPro" id="IPR018247">
    <property type="entry name" value="EF_Hand_1_Ca_BS"/>
</dbReference>
<feature type="compositionally biased region" description="Basic residues" evidence="5">
    <location>
        <begin position="870"/>
        <end position="912"/>
    </location>
</feature>
<dbReference type="EMBL" id="OX451740">
    <property type="protein sequence ID" value="CAI8615108.1"/>
    <property type="molecule type" value="Genomic_DNA"/>
</dbReference>
<reference evidence="6 7" key="1">
    <citation type="submission" date="2023-01" db="EMBL/GenBank/DDBJ databases">
        <authorList>
            <person name="Kreplak J."/>
        </authorList>
    </citation>
    <scope>NUCLEOTIDE SEQUENCE [LARGE SCALE GENOMIC DNA]</scope>
</reference>
<evidence type="ECO:0000313" key="6">
    <source>
        <dbReference type="EMBL" id="CAI8615108.1"/>
    </source>
</evidence>